<evidence type="ECO:0000256" key="1">
    <source>
        <dbReference type="SAM" id="MobiDB-lite"/>
    </source>
</evidence>
<organism evidence="2 3">
    <name type="scientific">Methylobacterium oryzae CBMB20</name>
    <dbReference type="NCBI Taxonomy" id="693986"/>
    <lineage>
        <taxon>Bacteria</taxon>
        <taxon>Pseudomonadati</taxon>
        <taxon>Pseudomonadota</taxon>
        <taxon>Alphaproteobacteria</taxon>
        <taxon>Hyphomicrobiales</taxon>
        <taxon>Methylobacteriaceae</taxon>
        <taxon>Methylobacterium</taxon>
    </lineage>
</organism>
<dbReference type="KEGG" id="mor:MOC_2228"/>
<dbReference type="AlphaFoldDB" id="A0A089NVY1"/>
<name>A0A089NVY1_9HYPH</name>
<dbReference type="HOGENOM" id="CLU_2700538_0_0_5"/>
<protein>
    <submittedName>
        <fullName evidence="2">Protein of unassigned function</fullName>
    </submittedName>
</protein>
<dbReference type="Proteomes" id="UP000029492">
    <property type="component" value="Chromosome"/>
</dbReference>
<gene>
    <name evidence="2" type="ORF">MOC_2228</name>
</gene>
<feature type="compositionally biased region" description="Basic and acidic residues" evidence="1">
    <location>
        <begin position="17"/>
        <end position="48"/>
    </location>
</feature>
<accession>A0A089NVY1</accession>
<evidence type="ECO:0000313" key="3">
    <source>
        <dbReference type="Proteomes" id="UP000029492"/>
    </source>
</evidence>
<sequence length="73" mass="8097">MKIVEARLIPMTLRSGDPCRGDPCRGDPCRGDPCRGGRGPADREPLPDRRHRSLPIDDGSCGRTGSRSWRRPD</sequence>
<feature type="region of interest" description="Disordered" evidence="1">
    <location>
        <begin position="1"/>
        <end position="73"/>
    </location>
</feature>
<evidence type="ECO:0000313" key="2">
    <source>
        <dbReference type="EMBL" id="AIQ89983.1"/>
    </source>
</evidence>
<keyword evidence="3" id="KW-1185">Reference proteome</keyword>
<proteinExistence type="predicted"/>
<dbReference type="EMBL" id="CP003811">
    <property type="protein sequence ID" value="AIQ89983.1"/>
    <property type="molecule type" value="Genomic_DNA"/>
</dbReference>
<reference evidence="2 3" key="1">
    <citation type="journal article" date="2014" name="PLoS ONE">
        <title>Genome Information of Methylobacterium oryzae, a Plant-Probiotic Methylotroph in the Phyllosphere.</title>
        <authorList>
            <person name="Kwak M.J."/>
            <person name="Jeong H."/>
            <person name="Madhaiyan M."/>
            <person name="Lee Y."/>
            <person name="Sa T.M."/>
            <person name="Oh T.K."/>
            <person name="Kim J.F."/>
        </authorList>
    </citation>
    <scope>NUCLEOTIDE SEQUENCE [LARGE SCALE GENOMIC DNA]</scope>
    <source>
        <strain evidence="2 3">CBMB20</strain>
    </source>
</reference>